<keyword evidence="6" id="KW-1185">Reference proteome</keyword>
<evidence type="ECO:0000259" key="4">
    <source>
        <dbReference type="Pfam" id="PF13439"/>
    </source>
</evidence>
<dbReference type="RefSeq" id="WP_034888516.1">
    <property type="nucleotide sequence ID" value="NZ_JRUQ01000016.1"/>
</dbReference>
<dbReference type="InterPro" id="IPR028098">
    <property type="entry name" value="Glyco_trans_4-like_N"/>
</dbReference>
<evidence type="ECO:0000313" key="6">
    <source>
        <dbReference type="Proteomes" id="UP000030351"/>
    </source>
</evidence>
<dbReference type="OrthoDB" id="4611853at2"/>
<keyword evidence="1" id="KW-0328">Glycosyltransferase</keyword>
<keyword evidence="2 5" id="KW-0808">Transferase</keyword>
<dbReference type="GO" id="GO:1901135">
    <property type="term" value="P:carbohydrate derivative metabolic process"/>
    <property type="evidence" value="ECO:0007669"/>
    <property type="project" value="UniProtKB-ARBA"/>
</dbReference>
<dbReference type="InterPro" id="IPR001296">
    <property type="entry name" value="Glyco_trans_1"/>
</dbReference>
<gene>
    <name evidence="5" type="ORF">NG99_03665</name>
</gene>
<dbReference type="Pfam" id="PF13439">
    <property type="entry name" value="Glyco_transf_4"/>
    <property type="match status" value="1"/>
</dbReference>
<evidence type="ECO:0000259" key="3">
    <source>
        <dbReference type="Pfam" id="PF00534"/>
    </source>
</evidence>
<dbReference type="Proteomes" id="UP000030351">
    <property type="component" value="Unassembled WGS sequence"/>
</dbReference>
<evidence type="ECO:0000256" key="1">
    <source>
        <dbReference type="ARBA" id="ARBA00022676"/>
    </source>
</evidence>
<dbReference type="CDD" id="cd03811">
    <property type="entry name" value="GT4_GT28_WabH-like"/>
    <property type="match status" value="1"/>
</dbReference>
<dbReference type="PANTHER" id="PTHR12526:SF629">
    <property type="entry name" value="TEICHURONIC ACID BIOSYNTHESIS GLYCOSYLTRANSFERASE TUAH-RELATED"/>
    <property type="match status" value="1"/>
</dbReference>
<name>A0A0A3Z9A8_9GAMM</name>
<dbReference type="Pfam" id="PF00534">
    <property type="entry name" value="Glycos_transf_1"/>
    <property type="match status" value="1"/>
</dbReference>
<dbReference type="GO" id="GO:0016757">
    <property type="term" value="F:glycosyltransferase activity"/>
    <property type="evidence" value="ECO:0007669"/>
    <property type="project" value="UniProtKB-KW"/>
</dbReference>
<dbReference type="Gene3D" id="3.40.50.2000">
    <property type="entry name" value="Glycogen Phosphorylase B"/>
    <property type="match status" value="2"/>
</dbReference>
<sequence>MTERRKKILLLDTGNEWGGGTNSMLELLKRIDRATFDIRCCFYHNYRRGKGDTIGDVLSSLDIPVMFIDQRKQPRWAKVAKELLRSLVFFNRSLRQKATRWVDRLWRIQPNAQRIRQAIAQYDIDLLYMNNQPGSNAEGYLAAAGLPIAVVQHCRIEPVLNRELVELVNHRGDAIIAVSDGVRNVLLANGVDPQKCFTVFNAIDTRQALPERQAMRHQLLNLASGTFVFGSIGSLIPRKSNHHILQALTKFAAEFPQADWRMVILGEGPEEEALKRQAAQAGIADRVIFTGFRPDALNYLAALDVFILASKSEGLPRVVLEAMLLGTAVIGSNVTGTAELISANQTGLLFDYGDTDALFEQMKTLYLDAGKRAGLVEQANASVKAHYAIEHYVAGVETLLKNASQGRSPHV</sequence>
<evidence type="ECO:0000256" key="2">
    <source>
        <dbReference type="ARBA" id="ARBA00022679"/>
    </source>
</evidence>
<dbReference type="SUPFAM" id="SSF53756">
    <property type="entry name" value="UDP-Glycosyltransferase/glycogen phosphorylase"/>
    <property type="match status" value="1"/>
</dbReference>
<dbReference type="AlphaFoldDB" id="A0A0A3Z9A8"/>
<organism evidence="5 6">
    <name type="scientific">Erwinia typographi</name>
    <dbReference type="NCBI Taxonomy" id="371042"/>
    <lineage>
        <taxon>Bacteria</taxon>
        <taxon>Pseudomonadati</taxon>
        <taxon>Pseudomonadota</taxon>
        <taxon>Gammaproteobacteria</taxon>
        <taxon>Enterobacterales</taxon>
        <taxon>Erwiniaceae</taxon>
        <taxon>Erwinia</taxon>
    </lineage>
</organism>
<dbReference type="eggNOG" id="COG0438">
    <property type="taxonomic scope" value="Bacteria"/>
</dbReference>
<proteinExistence type="predicted"/>
<accession>A0A0A3Z9A8</accession>
<dbReference type="STRING" id="371042.NG99_03665"/>
<protein>
    <submittedName>
        <fullName evidence="5">Glycosyl transferase family 1</fullName>
    </submittedName>
</protein>
<evidence type="ECO:0000313" key="5">
    <source>
        <dbReference type="EMBL" id="KGT95440.1"/>
    </source>
</evidence>
<feature type="domain" description="Glycosyl transferase family 1" evidence="3">
    <location>
        <begin position="221"/>
        <end position="379"/>
    </location>
</feature>
<feature type="domain" description="Glycosyltransferase subfamily 4-like N-terminal" evidence="4">
    <location>
        <begin position="92"/>
        <end position="206"/>
    </location>
</feature>
<comment type="caution">
    <text evidence="5">The sequence shown here is derived from an EMBL/GenBank/DDBJ whole genome shotgun (WGS) entry which is preliminary data.</text>
</comment>
<reference evidence="5 6" key="1">
    <citation type="submission" date="2014-10" db="EMBL/GenBank/DDBJ databases">
        <title>Genome sequence of Erwinia typographi M043b.</title>
        <authorList>
            <person name="Chan K.-G."/>
            <person name="Tan W.-S."/>
        </authorList>
    </citation>
    <scope>NUCLEOTIDE SEQUENCE [LARGE SCALE GENOMIC DNA]</scope>
    <source>
        <strain evidence="5 6">M043b</strain>
    </source>
</reference>
<dbReference type="PANTHER" id="PTHR12526">
    <property type="entry name" value="GLYCOSYLTRANSFERASE"/>
    <property type="match status" value="1"/>
</dbReference>
<dbReference type="EMBL" id="JRUQ01000016">
    <property type="protein sequence ID" value="KGT95440.1"/>
    <property type="molecule type" value="Genomic_DNA"/>
</dbReference>